<evidence type="ECO:0000256" key="10">
    <source>
        <dbReference type="SAM" id="MobiDB-lite"/>
    </source>
</evidence>
<dbReference type="Pfam" id="PF07679">
    <property type="entry name" value="I-set"/>
    <property type="match status" value="5"/>
</dbReference>
<dbReference type="FunFam" id="2.60.40.10:FF:000192">
    <property type="entry name" value="Myomesin 1"/>
    <property type="match status" value="1"/>
</dbReference>
<dbReference type="PANTHER" id="PTHR13817">
    <property type="entry name" value="TITIN"/>
    <property type="match status" value="1"/>
</dbReference>
<dbReference type="OrthoDB" id="8776562at2759"/>
<dbReference type="FunFam" id="2.60.40.10:FF:000233">
    <property type="entry name" value="Myomesin 1"/>
    <property type="match status" value="1"/>
</dbReference>
<dbReference type="GO" id="GO:0032982">
    <property type="term" value="C:myosin filament"/>
    <property type="evidence" value="ECO:0007669"/>
    <property type="project" value="UniProtKB-KW"/>
</dbReference>
<keyword evidence="3" id="KW-0963">Cytoplasm</keyword>
<evidence type="ECO:0000256" key="9">
    <source>
        <dbReference type="ARBA" id="ARBA00082259"/>
    </source>
</evidence>
<evidence type="ECO:0000256" key="3">
    <source>
        <dbReference type="ARBA" id="ARBA00022490"/>
    </source>
</evidence>
<dbReference type="FunFam" id="2.60.40.10:FF:000069">
    <property type="entry name" value="Alpha-protein kinase 3"/>
    <property type="match status" value="1"/>
</dbReference>
<dbReference type="InterPro" id="IPR013783">
    <property type="entry name" value="Ig-like_fold"/>
</dbReference>
<protein>
    <recommendedName>
        <fullName evidence="8">Myomesin-1</fullName>
    </recommendedName>
    <alternativeName>
        <fullName evidence="9">Myomesin family member 1</fullName>
    </alternativeName>
</protein>
<keyword evidence="6" id="KW-0514">Muscle protein</keyword>
<dbReference type="EMBL" id="VXAG01000243">
    <property type="protein sequence ID" value="NXJ77800.1"/>
    <property type="molecule type" value="Genomic_DNA"/>
</dbReference>
<comment type="caution">
    <text evidence="13">The sequence shown here is derived from an EMBL/GenBank/DDBJ whole genome shotgun (WGS) entry which is preliminary data.</text>
</comment>
<dbReference type="PROSITE" id="PS50853">
    <property type="entry name" value="FN3"/>
    <property type="match status" value="5"/>
</dbReference>
<evidence type="ECO:0000313" key="14">
    <source>
        <dbReference type="Proteomes" id="UP000550660"/>
    </source>
</evidence>
<dbReference type="InterPro" id="IPR036179">
    <property type="entry name" value="Ig-like_dom_sf"/>
</dbReference>
<dbReference type="InterPro" id="IPR003598">
    <property type="entry name" value="Ig_sub2"/>
</dbReference>
<dbReference type="InterPro" id="IPR036116">
    <property type="entry name" value="FN3_sf"/>
</dbReference>
<dbReference type="GO" id="GO:0031430">
    <property type="term" value="C:M band"/>
    <property type="evidence" value="ECO:0007669"/>
    <property type="project" value="TreeGrafter"/>
</dbReference>
<dbReference type="Pfam" id="PF00041">
    <property type="entry name" value="fn3"/>
    <property type="match status" value="5"/>
</dbReference>
<dbReference type="InterPro" id="IPR013098">
    <property type="entry name" value="Ig_I-set"/>
</dbReference>
<proteinExistence type="predicted"/>
<feature type="domain" description="Ig-like" evidence="11">
    <location>
        <begin position="1574"/>
        <end position="1667"/>
    </location>
</feature>
<name>A0A7L0E3X7_TROML</name>
<dbReference type="FunFam" id="2.60.40.10:FF:000197">
    <property type="entry name" value="Myomesin 1"/>
    <property type="match status" value="1"/>
</dbReference>
<dbReference type="Proteomes" id="UP000550660">
    <property type="component" value="Unassembled WGS sequence"/>
</dbReference>
<dbReference type="SMART" id="SM00409">
    <property type="entry name" value="IG"/>
    <property type="match status" value="6"/>
</dbReference>
<dbReference type="SUPFAM" id="SSF48726">
    <property type="entry name" value="Immunoglobulin"/>
    <property type="match status" value="6"/>
</dbReference>
<feature type="compositionally biased region" description="Low complexity" evidence="10">
    <location>
        <begin position="915"/>
        <end position="928"/>
    </location>
</feature>
<evidence type="ECO:0000256" key="4">
    <source>
        <dbReference type="ARBA" id="ARBA00022553"/>
    </source>
</evidence>
<dbReference type="PANTHER" id="PTHR13817:SF16">
    <property type="entry name" value="MYOMESIN-1"/>
    <property type="match status" value="1"/>
</dbReference>
<evidence type="ECO:0000259" key="11">
    <source>
        <dbReference type="PROSITE" id="PS50835"/>
    </source>
</evidence>
<dbReference type="FunFam" id="2.60.40.10:FF:000134">
    <property type="entry name" value="Myomesin 1"/>
    <property type="match status" value="1"/>
</dbReference>
<dbReference type="FunFam" id="2.60.40.10:FF:000179">
    <property type="entry name" value="Myomesin 2"/>
    <property type="match status" value="1"/>
</dbReference>
<evidence type="ECO:0000313" key="13">
    <source>
        <dbReference type="EMBL" id="NXJ77800.1"/>
    </source>
</evidence>
<evidence type="ECO:0000256" key="8">
    <source>
        <dbReference type="ARBA" id="ARBA00071829"/>
    </source>
</evidence>
<feature type="domain" description="Ig-like" evidence="11">
    <location>
        <begin position="278"/>
        <end position="369"/>
    </location>
</feature>
<dbReference type="FunFam" id="2.60.40.10:FF:000467">
    <property type="entry name" value="Myomesin 1"/>
    <property type="match status" value="1"/>
</dbReference>
<dbReference type="InterPro" id="IPR007110">
    <property type="entry name" value="Ig-like_dom"/>
</dbReference>
<sequence>MSLPFYQRHHEHYDRAYRHKALQSTVSQYQKETKSKSALYAQGSTAYTRGSAAYRHASAADFSLDSSAAYSHGSSAYDLESAAYSYGSTAYDHSAAQSKRSAAYSLESESLSKSSAAYRHGSESINKLAASYRLGSEAYGLGLKDSSLIIEDQSYKMSPKAKRAKQNLVSENKENEAMDYSVPIFTGREVTISGITDTEEERIKESAAYVAKRNLFAAGEGVSVSKVAKSTSEEEHHEKKSRKVAIRESAERMALKKTLEETQAFHKKMNQDKLLHAPEFIIEPRSHTVWEKQNVKFHCSVAGWPAPRVTWYKNNVPINVETHPGKYIIESRYGLHSLEISTCDFDDIAQYRASAMNVKGEVSAYASLVVKRYKGDIDASLLHAGTSSMPVGFGVTPHGYASRFEISFVDKFDVAFGREGETMSLGCTVVISPDIKRFKPDIEWYRNGVLIAPSKWVQMHWSGEHASLTLNHANKEDEGLYTLRVVMGEYYEEYSNYVFVRDADAEIPGAPGAPLDVQCLDANKDYVIVSWKQPAVDGGNPILGYFIDRCEVGTTHWTQCNETPVKFARFPVTGLIEGRSYIFRVRAVNKAGISLPSRVSEPVAALDPADRARLRSHPSAPWTGQIIVTEEEPAEGVVPGPPTDLQVIEATKNYVVLSWKPPGQRGHEGIMYFVEKCVAGTEDWQRVNTEIPVKSPRFAVFDLAEGKSYCFRVRCCNSAGIGEPSEATEATVVDDKLDIPKAPGRIMPTRNTDTSVVVTWTEPPDAKELVGYYIESSVVGSGHWEPCNNNPVKGTRFICHGLINGEKYIFRVRAVNAAGLSEFSQDSEPIEVQAAIGGGLLHGVCPELSGKAGGLTDRTTSWEGMHESSQPVFDTDALLKCNAKFNRDTLPSSSDKLGSAGDNNMRETVKDAVTSAPQKAAAKQASKSQPRDLLTLEKVTKKKDTAAPSPPYDIMVLESVRDSMVLGWKQPKVTGGIEITGYYVNYREVVNGVPGKWMEANINAVSERAYRIQNLKENMVYQFQVAAANLAGVGTPSLPSQPFKCEEWTIAVPGPPHDVTCTEVRKDSLVLLWKEPVYTGRSPIAGYYVDMKEKEAKEEHWKSVNEKPLQKKYLKIGDLKEGVSYVFRVRATNQAGVGKPSNVTDPVIAETRPGTKEVVVDVDDNGVISLNFECDQLSPNSKFVWSKNYEPIEDDSRLTIDTKGGKSKATFKDLGEDDLGIYSCIVTDTDGVSSSYTIDEEEMKRLLALSHEHKFPTVPLASELAVEILEKGEVRFWLQAEKLSGNAKANFVFNDKEIFNGEKYKMKVDQKTGLVEMIMDKLEDKDEGTYTFQLQDGKATSQSSLVLIGDVFKKLQDEADFQRKEWHRKQGPHFVDTLGWEVTDECNVMLKCKVANIKKETHIVWYKDDREIMVDEEHDFKDGVCTLLISEFSKKDAGTYEVILKDDRGKDSSELKLMDTAFADLMNEVCRRIALSATDLKIQSTAEGIRLYSYVTYYVEDLRVGWVHNDTQIKFTDRVKTGITGEQIWLQINEPTPQDKGKYTMELFDGKTGHKKTVDLSGQDTKENYTYLFPDRARVLGGLPDVVTIQEGKALNLSCTVWGDPTPEVSWLKNEKAFVSDANCMLKFESGKNVSFTISTVSTHDSGKYSIVVKNKYGTETSDITVSVYIPEEE</sequence>
<dbReference type="InterPro" id="IPR003961">
    <property type="entry name" value="FN3_dom"/>
</dbReference>
<feature type="non-terminal residue" evidence="13">
    <location>
        <position position="1"/>
    </location>
</feature>
<dbReference type="InterPro" id="IPR050964">
    <property type="entry name" value="Striated_Muscle_Regulatory"/>
</dbReference>
<dbReference type="Gene3D" id="2.60.40.10">
    <property type="entry name" value="Immunoglobulins"/>
    <property type="match status" value="12"/>
</dbReference>
<dbReference type="FunFam" id="2.60.40.10:FF:000222">
    <property type="entry name" value="Myomesin 1"/>
    <property type="match status" value="1"/>
</dbReference>
<dbReference type="GO" id="GO:0005198">
    <property type="term" value="F:structural molecule activity"/>
    <property type="evidence" value="ECO:0007669"/>
    <property type="project" value="UniProtKB-ARBA"/>
</dbReference>
<reference evidence="13 14" key="1">
    <citation type="submission" date="2019-09" db="EMBL/GenBank/DDBJ databases">
        <title>Bird 10,000 Genomes (B10K) Project - Family phase.</title>
        <authorList>
            <person name="Zhang G."/>
        </authorList>
    </citation>
    <scope>NUCLEOTIDE SEQUENCE [LARGE SCALE GENOMIC DNA]</scope>
    <source>
        <strain evidence="13">B10K-DU-007-40</strain>
        <tissue evidence="13">Mixed tissue sample</tissue>
    </source>
</reference>
<dbReference type="GO" id="GO:0045214">
    <property type="term" value="P:sarcomere organization"/>
    <property type="evidence" value="ECO:0007669"/>
    <property type="project" value="TreeGrafter"/>
</dbReference>
<feature type="domain" description="Fibronectin type-III" evidence="12">
    <location>
        <begin position="742"/>
        <end position="835"/>
    </location>
</feature>
<evidence type="ECO:0000259" key="12">
    <source>
        <dbReference type="PROSITE" id="PS50853"/>
    </source>
</evidence>
<keyword evidence="14" id="KW-1185">Reference proteome</keyword>
<dbReference type="SUPFAM" id="SSF49265">
    <property type="entry name" value="Fibronectin type III"/>
    <property type="match status" value="3"/>
</dbReference>
<feature type="non-terminal residue" evidence="13">
    <location>
        <position position="1674"/>
    </location>
</feature>
<feature type="domain" description="Fibronectin type-III" evidence="12">
    <location>
        <begin position="1055"/>
        <end position="1154"/>
    </location>
</feature>
<dbReference type="GO" id="GO:0042802">
    <property type="term" value="F:identical protein binding"/>
    <property type="evidence" value="ECO:0007669"/>
    <property type="project" value="UniProtKB-ARBA"/>
</dbReference>
<evidence type="ECO:0000256" key="1">
    <source>
        <dbReference type="ARBA" id="ARBA00004496"/>
    </source>
</evidence>
<dbReference type="CDD" id="cd00063">
    <property type="entry name" value="FN3"/>
    <property type="match status" value="5"/>
</dbReference>
<feature type="domain" description="Ig-like" evidence="11">
    <location>
        <begin position="1372"/>
        <end position="1458"/>
    </location>
</feature>
<dbReference type="FunFam" id="2.60.40.10:FF:000124">
    <property type="entry name" value="Myomesin 1"/>
    <property type="match status" value="1"/>
</dbReference>
<evidence type="ECO:0000256" key="2">
    <source>
        <dbReference type="ARBA" id="ARBA00022433"/>
    </source>
</evidence>
<dbReference type="PRINTS" id="PR00014">
    <property type="entry name" value="FNTYPEIII"/>
</dbReference>
<dbReference type="GO" id="GO:0019900">
    <property type="term" value="F:kinase binding"/>
    <property type="evidence" value="ECO:0007669"/>
    <property type="project" value="TreeGrafter"/>
</dbReference>
<dbReference type="CDD" id="cd00096">
    <property type="entry name" value="Ig"/>
    <property type="match status" value="2"/>
</dbReference>
<keyword evidence="2" id="KW-0787">Thick filament</keyword>
<evidence type="ECO:0000256" key="6">
    <source>
        <dbReference type="ARBA" id="ARBA00023179"/>
    </source>
</evidence>
<evidence type="ECO:0000256" key="5">
    <source>
        <dbReference type="ARBA" id="ARBA00022737"/>
    </source>
</evidence>
<dbReference type="SMART" id="SM00408">
    <property type="entry name" value="IGc2"/>
    <property type="match status" value="5"/>
</dbReference>
<feature type="domain" description="Ig-like" evidence="11">
    <location>
        <begin position="1146"/>
        <end position="1239"/>
    </location>
</feature>
<evidence type="ECO:0000256" key="7">
    <source>
        <dbReference type="ARBA" id="ARBA00023319"/>
    </source>
</evidence>
<comment type="subcellular location">
    <subcellularLocation>
        <location evidence="1">Cytoplasm</location>
    </subcellularLocation>
</comment>
<dbReference type="FunFam" id="2.60.40.10:FF:000029">
    <property type="entry name" value="Myomesin 1"/>
    <property type="match status" value="1"/>
</dbReference>
<feature type="domain" description="Fibronectin type-III" evidence="12">
    <location>
        <begin position="950"/>
        <end position="1048"/>
    </location>
</feature>
<keyword evidence="5" id="KW-0677">Repeat</keyword>
<dbReference type="InterPro" id="IPR003599">
    <property type="entry name" value="Ig_sub"/>
</dbReference>
<dbReference type="CDD" id="cd20951">
    <property type="entry name" value="IgI_titin_I1-like"/>
    <property type="match status" value="1"/>
</dbReference>
<gene>
    <name evidence="13" type="primary">Myom1</name>
    <name evidence="13" type="ORF">TROMEL_R08200</name>
</gene>
<accession>A0A7L0E3X7</accession>
<feature type="domain" description="Fibronectin type-III" evidence="12">
    <location>
        <begin position="513"/>
        <end position="608"/>
    </location>
</feature>
<dbReference type="FunFam" id="2.60.40.10:FF:002172">
    <property type="entry name" value="Myomesin 1a (skelemin)"/>
    <property type="match status" value="2"/>
</dbReference>
<dbReference type="SMART" id="SM00060">
    <property type="entry name" value="FN3"/>
    <property type="match status" value="5"/>
</dbReference>
<feature type="domain" description="Ig-like" evidence="11">
    <location>
        <begin position="397"/>
        <end position="485"/>
    </location>
</feature>
<feature type="domain" description="Fibronectin type-III" evidence="12">
    <location>
        <begin position="641"/>
        <end position="735"/>
    </location>
</feature>
<feature type="region of interest" description="Disordered" evidence="10">
    <location>
        <begin position="911"/>
        <end position="932"/>
    </location>
</feature>
<dbReference type="PROSITE" id="PS50835">
    <property type="entry name" value="IG_LIKE"/>
    <property type="match status" value="5"/>
</dbReference>
<organism evidence="13 14">
    <name type="scientific">Trogon melanurus</name>
    <name type="common">Black-tailed trogon</name>
    <dbReference type="NCBI Taxonomy" id="56311"/>
    <lineage>
        <taxon>Eukaryota</taxon>
        <taxon>Metazoa</taxon>
        <taxon>Chordata</taxon>
        <taxon>Craniata</taxon>
        <taxon>Vertebrata</taxon>
        <taxon>Euteleostomi</taxon>
        <taxon>Archelosauria</taxon>
        <taxon>Archosauria</taxon>
        <taxon>Dinosauria</taxon>
        <taxon>Saurischia</taxon>
        <taxon>Theropoda</taxon>
        <taxon>Coelurosauria</taxon>
        <taxon>Aves</taxon>
        <taxon>Neognathae</taxon>
        <taxon>Neoaves</taxon>
        <taxon>Telluraves</taxon>
        <taxon>Coraciimorphae</taxon>
        <taxon>Trogoniformes</taxon>
        <taxon>Trogonidae</taxon>
        <taxon>Trogon</taxon>
    </lineage>
</organism>
<keyword evidence="7" id="KW-0393">Immunoglobulin domain</keyword>
<keyword evidence="4" id="KW-0597">Phosphoprotein</keyword>